<evidence type="ECO:0000313" key="3">
    <source>
        <dbReference type="EMBL" id="HIZ30056.1"/>
    </source>
</evidence>
<proteinExistence type="predicted"/>
<dbReference type="InterPro" id="IPR005094">
    <property type="entry name" value="Endonuclease_MobA/VirD2"/>
</dbReference>
<dbReference type="EMBL" id="DXBV01000021">
    <property type="protein sequence ID" value="HIZ30056.1"/>
    <property type="molecule type" value="Genomic_DNA"/>
</dbReference>
<evidence type="ECO:0000256" key="1">
    <source>
        <dbReference type="SAM" id="MobiDB-lite"/>
    </source>
</evidence>
<sequence>MAYTSVIPVHRLKASVEYVLDEKKTSRGQNAKSLEEAVDYALNRAKTEQDLFESAIACTCKTAFEDMCQVKEMWHKTGGVQGFHLVQSFAAGEVTPELAHHIGLEFAEQLLQGKYQAVVSTHLNTGHIHNHVVWNSVAIQDGKKYHSTAKSYYTEVRAISDALCQQYGLSVIKANRSDPVGRPYPQWLAERDDRPTWKAAIQQDIDQVVSEVLTWNQFVRALEEKGYTLRMNRKYITLQPPGKARPVRFKTLGKNYTPEAIRRRILYPQSQRPAGEKILPPGLYAVIMEQPEKHYPGLRGLYVTYLFQVGVLPRKPRYPSYAVREDIRKLDERIEQMEFIFAHEIEDRGQLGTIRQTAEAEIEKLTKERKRLYRREPDSPRIEELTARLKKQRKTVRICKRIEEHSLAIEQRLEAGRQEQAERESQQREAEQKEATRKEKQEEKTK</sequence>
<dbReference type="AlphaFoldDB" id="A0A9D2E3E6"/>
<dbReference type="Pfam" id="PF03432">
    <property type="entry name" value="Relaxase"/>
    <property type="match status" value="1"/>
</dbReference>
<organism evidence="3 4">
    <name type="scientific">Candidatus Allofournierella merdipullorum</name>
    <dbReference type="NCBI Taxonomy" id="2838595"/>
    <lineage>
        <taxon>Bacteria</taxon>
        <taxon>Bacillati</taxon>
        <taxon>Bacillota</taxon>
        <taxon>Clostridia</taxon>
        <taxon>Eubacteriales</taxon>
        <taxon>Oscillospiraceae</taxon>
        <taxon>Allofournierella</taxon>
    </lineage>
</organism>
<name>A0A9D2E3E6_9FIRM</name>
<dbReference type="Proteomes" id="UP000824035">
    <property type="component" value="Unassembled WGS sequence"/>
</dbReference>
<comment type="caution">
    <text evidence="3">The sequence shown here is derived from an EMBL/GenBank/DDBJ whole genome shotgun (WGS) entry which is preliminary data.</text>
</comment>
<reference evidence="3" key="1">
    <citation type="journal article" date="2021" name="PeerJ">
        <title>Extensive microbial diversity within the chicken gut microbiome revealed by metagenomics and culture.</title>
        <authorList>
            <person name="Gilroy R."/>
            <person name="Ravi A."/>
            <person name="Getino M."/>
            <person name="Pursley I."/>
            <person name="Horton D.L."/>
            <person name="Alikhan N.F."/>
            <person name="Baker D."/>
            <person name="Gharbi K."/>
            <person name="Hall N."/>
            <person name="Watson M."/>
            <person name="Adriaenssens E.M."/>
            <person name="Foster-Nyarko E."/>
            <person name="Jarju S."/>
            <person name="Secka A."/>
            <person name="Antonio M."/>
            <person name="Oren A."/>
            <person name="Chaudhuri R.R."/>
            <person name="La Ragione R."/>
            <person name="Hildebrand F."/>
            <person name="Pallen M.J."/>
        </authorList>
    </citation>
    <scope>NUCLEOTIDE SEQUENCE</scope>
    <source>
        <strain evidence="3">ChiGjej4B4-18154</strain>
    </source>
</reference>
<feature type="region of interest" description="Disordered" evidence="1">
    <location>
        <begin position="413"/>
        <end position="446"/>
    </location>
</feature>
<feature type="domain" description="MobA/VirD2-like nuclease" evidence="2">
    <location>
        <begin position="40"/>
        <end position="169"/>
    </location>
</feature>
<evidence type="ECO:0000259" key="2">
    <source>
        <dbReference type="Pfam" id="PF03432"/>
    </source>
</evidence>
<reference evidence="3" key="2">
    <citation type="submission" date="2021-04" db="EMBL/GenBank/DDBJ databases">
        <authorList>
            <person name="Gilroy R."/>
        </authorList>
    </citation>
    <scope>NUCLEOTIDE SEQUENCE</scope>
    <source>
        <strain evidence="3">ChiGjej4B4-18154</strain>
    </source>
</reference>
<accession>A0A9D2E3E6</accession>
<gene>
    <name evidence="3" type="ORF">H9813_02330</name>
</gene>
<evidence type="ECO:0000313" key="4">
    <source>
        <dbReference type="Proteomes" id="UP000824035"/>
    </source>
</evidence>
<protein>
    <submittedName>
        <fullName evidence="3">Relaxase/mobilization nuclease domain-containing protein</fullName>
    </submittedName>
</protein>